<evidence type="ECO:0000313" key="1">
    <source>
        <dbReference type="EMBL" id="KAJ7560853.1"/>
    </source>
</evidence>
<sequence length="330" mass="35542">MSKFSSKCLAWIFCAVLVSWSEISAGQLSENFYQNSCPKLENILSQVNQQKFKESPVVAAGTLRLFFHDCMVEGCDASVMIVSSASNKAEKDADVNLSLPGDAFDAVVRGKQAAEAQCPGVVSCADILAIATRDFVGMIGGPFWKVKKGKRDGLISQAARVNGNLPNVNDSVDKLASLFASKGLSMDEMVTLEGAHTAGFAHCNEFMNRIYNFSSTSQSDPTMKASYAASLRQACPQQNLDPTVVAFLDVTTPRAFDNVFYQNVQNGLGLLQSDQVLYSDARTKPTVDSFAGNQKAFFNAFVIAMDHLGSVGVKTGSQGEIRKDCAAFNS</sequence>
<dbReference type="Proteomes" id="UP001162992">
    <property type="component" value="Chromosome 3"/>
</dbReference>
<accession>A0ACC2E2Z6</accession>
<reference evidence="2" key="1">
    <citation type="journal article" date="2024" name="Proc. Natl. Acad. Sci. U.S.A.">
        <title>Extraordinary preservation of gene collinearity over three hundred million years revealed in homosporous lycophytes.</title>
        <authorList>
            <person name="Li C."/>
            <person name="Wickell D."/>
            <person name="Kuo L.Y."/>
            <person name="Chen X."/>
            <person name="Nie B."/>
            <person name="Liao X."/>
            <person name="Peng D."/>
            <person name="Ji J."/>
            <person name="Jenkins J."/>
            <person name="Williams M."/>
            <person name="Shu S."/>
            <person name="Plott C."/>
            <person name="Barry K."/>
            <person name="Rajasekar S."/>
            <person name="Grimwood J."/>
            <person name="Han X."/>
            <person name="Sun S."/>
            <person name="Hou Z."/>
            <person name="He W."/>
            <person name="Dai G."/>
            <person name="Sun C."/>
            <person name="Schmutz J."/>
            <person name="Leebens-Mack J.H."/>
            <person name="Li F.W."/>
            <person name="Wang L."/>
        </authorList>
    </citation>
    <scope>NUCLEOTIDE SEQUENCE [LARGE SCALE GENOMIC DNA]</scope>
    <source>
        <strain evidence="2">cv. PW_Plant_1</strain>
    </source>
</reference>
<protein>
    <submittedName>
        <fullName evidence="1">Uncharacterized protein</fullName>
    </submittedName>
</protein>
<evidence type="ECO:0000313" key="2">
    <source>
        <dbReference type="Proteomes" id="UP001162992"/>
    </source>
</evidence>
<comment type="caution">
    <text evidence="1">The sequence shown here is derived from an EMBL/GenBank/DDBJ whole genome shotgun (WGS) entry which is preliminary data.</text>
</comment>
<keyword evidence="2" id="KW-1185">Reference proteome</keyword>
<proteinExistence type="predicted"/>
<gene>
    <name evidence="1" type="ORF">O6H91_03G002600</name>
</gene>
<dbReference type="EMBL" id="CM055094">
    <property type="protein sequence ID" value="KAJ7560853.1"/>
    <property type="molecule type" value="Genomic_DNA"/>
</dbReference>
<name>A0ACC2E2Z6_DIPCM</name>
<organism evidence="1 2">
    <name type="scientific">Diphasiastrum complanatum</name>
    <name type="common">Issler's clubmoss</name>
    <name type="synonym">Lycopodium complanatum</name>
    <dbReference type="NCBI Taxonomy" id="34168"/>
    <lineage>
        <taxon>Eukaryota</taxon>
        <taxon>Viridiplantae</taxon>
        <taxon>Streptophyta</taxon>
        <taxon>Embryophyta</taxon>
        <taxon>Tracheophyta</taxon>
        <taxon>Lycopodiopsida</taxon>
        <taxon>Lycopodiales</taxon>
        <taxon>Lycopodiaceae</taxon>
        <taxon>Lycopodioideae</taxon>
        <taxon>Diphasiastrum</taxon>
    </lineage>
</organism>